<evidence type="ECO:0000313" key="3">
    <source>
        <dbReference type="Proteomes" id="UP001500063"/>
    </source>
</evidence>
<name>A0ABN0WVL2_9ACTN</name>
<comment type="caution">
    <text evidence="2">The sequence shown here is derived from an EMBL/GenBank/DDBJ whole genome shotgun (WGS) entry which is preliminary data.</text>
</comment>
<evidence type="ECO:0000259" key="1">
    <source>
        <dbReference type="Pfam" id="PF04149"/>
    </source>
</evidence>
<dbReference type="Pfam" id="PF04149">
    <property type="entry name" value="DUF397"/>
    <property type="match status" value="1"/>
</dbReference>
<sequence length="79" mass="8190">MNSVHATPSTLVVPEGAWFKSSYSGPGNACVELADVIGRVGVRDSKWKTGPALVLASAAWAAFLADVQRGGRLGNGFTD</sequence>
<gene>
    <name evidence="2" type="ORF">GCM10010319_24680</name>
</gene>
<evidence type="ECO:0000313" key="2">
    <source>
        <dbReference type="EMBL" id="GAA0347181.1"/>
    </source>
</evidence>
<dbReference type="InterPro" id="IPR007278">
    <property type="entry name" value="DUF397"/>
</dbReference>
<feature type="domain" description="DUF397" evidence="1">
    <location>
        <begin position="17"/>
        <end position="67"/>
    </location>
</feature>
<organism evidence="2 3">
    <name type="scientific">Streptomyces blastmyceticus</name>
    <dbReference type="NCBI Taxonomy" id="68180"/>
    <lineage>
        <taxon>Bacteria</taxon>
        <taxon>Bacillati</taxon>
        <taxon>Actinomycetota</taxon>
        <taxon>Actinomycetes</taxon>
        <taxon>Kitasatosporales</taxon>
        <taxon>Streptomycetaceae</taxon>
        <taxon>Streptomyces</taxon>
    </lineage>
</organism>
<protein>
    <submittedName>
        <fullName evidence="2">DUF397 domain-containing protein</fullName>
    </submittedName>
</protein>
<accession>A0ABN0WVL2</accession>
<dbReference type="EMBL" id="BAAABW010000013">
    <property type="protein sequence ID" value="GAA0347181.1"/>
    <property type="molecule type" value="Genomic_DNA"/>
</dbReference>
<dbReference type="Proteomes" id="UP001500063">
    <property type="component" value="Unassembled WGS sequence"/>
</dbReference>
<keyword evidence="3" id="KW-1185">Reference proteome</keyword>
<proteinExistence type="predicted"/>
<reference evidence="2 3" key="1">
    <citation type="journal article" date="2019" name="Int. J. Syst. Evol. Microbiol.">
        <title>The Global Catalogue of Microorganisms (GCM) 10K type strain sequencing project: providing services to taxonomists for standard genome sequencing and annotation.</title>
        <authorList>
            <consortium name="The Broad Institute Genomics Platform"/>
            <consortium name="The Broad Institute Genome Sequencing Center for Infectious Disease"/>
            <person name="Wu L."/>
            <person name="Ma J."/>
        </authorList>
    </citation>
    <scope>NUCLEOTIDE SEQUENCE [LARGE SCALE GENOMIC DNA]</scope>
    <source>
        <strain evidence="2 3">JCM 4565</strain>
    </source>
</reference>